<comment type="catalytic activity">
    <reaction evidence="6">
        <text>[thioredoxin]-dithiol + NADP(+) = [thioredoxin]-disulfide + NADPH + H(+)</text>
        <dbReference type="Rhea" id="RHEA:20345"/>
        <dbReference type="Rhea" id="RHEA-COMP:10698"/>
        <dbReference type="Rhea" id="RHEA-COMP:10700"/>
        <dbReference type="ChEBI" id="CHEBI:15378"/>
        <dbReference type="ChEBI" id="CHEBI:29950"/>
        <dbReference type="ChEBI" id="CHEBI:50058"/>
        <dbReference type="ChEBI" id="CHEBI:57783"/>
        <dbReference type="ChEBI" id="CHEBI:58349"/>
        <dbReference type="EC" id="1.8.1.9"/>
    </reaction>
</comment>
<dbReference type="InterPro" id="IPR050097">
    <property type="entry name" value="Ferredoxin-NADP_redctase_2"/>
</dbReference>
<keyword evidence="3" id="KW-0560">Oxidoreductase</keyword>
<sequence>MTLDRPSVFDALVVGGGPAGLSAATWLGRYRSSTLVVDAGRQRNLSADHSHGLLGRDPTTPQELLTDAHAGLEQYPEVMLRHGSVTAVHQSDEGLFRATVDGAAVFAKRMVLATGMRDQLPELAGFHAHYGTDVFHCPACDGYNAREQTVIVLGSGDQLPAYAAELLDWAVAVRMITGTDGESVDDEQRAVLGGQGIEVVDGVAEALVGPPGSLRGVRLAGGRLVEGDQVFFSHGHHPLNVLGHQLGCRLDHEGRIAVDDFQLTSVDGVYAAGDITAGFQLIPVAMGEGTTAGVACATSLRGDSGTSAASRPE</sequence>
<dbReference type="PRINTS" id="PR00469">
    <property type="entry name" value="PNDRDTASEII"/>
</dbReference>
<keyword evidence="1" id="KW-0285">Flavoprotein</keyword>
<dbReference type="InterPro" id="IPR023753">
    <property type="entry name" value="FAD/NAD-binding_dom"/>
</dbReference>
<evidence type="ECO:0000313" key="8">
    <source>
        <dbReference type="EMBL" id="MFC4428418.1"/>
    </source>
</evidence>
<dbReference type="InterPro" id="IPR036188">
    <property type="entry name" value="FAD/NAD-bd_sf"/>
</dbReference>
<evidence type="ECO:0000256" key="4">
    <source>
        <dbReference type="ARBA" id="ARBA00023157"/>
    </source>
</evidence>
<evidence type="ECO:0000256" key="2">
    <source>
        <dbReference type="ARBA" id="ARBA00022827"/>
    </source>
</evidence>
<evidence type="ECO:0000256" key="5">
    <source>
        <dbReference type="ARBA" id="ARBA00023284"/>
    </source>
</evidence>
<protein>
    <submittedName>
        <fullName evidence="8">NAD(P)/FAD-dependent oxidoreductase</fullName>
    </submittedName>
</protein>
<dbReference type="RefSeq" id="WP_344230112.1">
    <property type="nucleotide sequence ID" value="NZ_BAAALH010000002.1"/>
</dbReference>
<reference evidence="9" key="1">
    <citation type="journal article" date="2019" name="Int. J. Syst. Evol. Microbiol.">
        <title>The Global Catalogue of Microorganisms (GCM) 10K type strain sequencing project: providing services to taxonomists for standard genome sequencing and annotation.</title>
        <authorList>
            <consortium name="The Broad Institute Genomics Platform"/>
            <consortium name="The Broad Institute Genome Sequencing Center for Infectious Disease"/>
            <person name="Wu L."/>
            <person name="Ma J."/>
        </authorList>
    </citation>
    <scope>NUCLEOTIDE SEQUENCE [LARGE SCALE GENOMIC DNA]</scope>
    <source>
        <strain evidence="9">CGMCC 1.12125</strain>
    </source>
</reference>
<evidence type="ECO:0000256" key="3">
    <source>
        <dbReference type="ARBA" id="ARBA00023002"/>
    </source>
</evidence>
<feature type="domain" description="FAD/NAD(P)-binding" evidence="7">
    <location>
        <begin position="10"/>
        <end position="289"/>
    </location>
</feature>
<dbReference type="Pfam" id="PF07992">
    <property type="entry name" value="Pyr_redox_2"/>
    <property type="match status" value="1"/>
</dbReference>
<evidence type="ECO:0000259" key="7">
    <source>
        <dbReference type="Pfam" id="PF07992"/>
    </source>
</evidence>
<dbReference type="Gene3D" id="3.50.50.60">
    <property type="entry name" value="FAD/NAD(P)-binding domain"/>
    <property type="match status" value="2"/>
</dbReference>
<name>A0ABV8XUS6_9MICC</name>
<dbReference type="SUPFAM" id="SSF51905">
    <property type="entry name" value="FAD/NAD(P)-binding domain"/>
    <property type="match status" value="1"/>
</dbReference>
<evidence type="ECO:0000313" key="9">
    <source>
        <dbReference type="Proteomes" id="UP001595965"/>
    </source>
</evidence>
<dbReference type="InterPro" id="IPR008255">
    <property type="entry name" value="Pyr_nucl-diS_OxRdtase_2_AS"/>
</dbReference>
<dbReference type="PROSITE" id="PS00573">
    <property type="entry name" value="PYRIDINE_REDOX_2"/>
    <property type="match status" value="1"/>
</dbReference>
<dbReference type="EMBL" id="JBHSEN010000001">
    <property type="protein sequence ID" value="MFC4428418.1"/>
    <property type="molecule type" value="Genomic_DNA"/>
</dbReference>
<dbReference type="Proteomes" id="UP001595965">
    <property type="component" value="Unassembled WGS sequence"/>
</dbReference>
<keyword evidence="5" id="KW-0676">Redox-active center</keyword>
<keyword evidence="2" id="KW-0274">FAD</keyword>
<dbReference type="PANTHER" id="PTHR48105">
    <property type="entry name" value="THIOREDOXIN REDUCTASE 1-RELATED-RELATED"/>
    <property type="match status" value="1"/>
</dbReference>
<organism evidence="8 9">
    <name type="scientific">Citricoccus alkalitolerans</name>
    <dbReference type="NCBI Taxonomy" id="246603"/>
    <lineage>
        <taxon>Bacteria</taxon>
        <taxon>Bacillati</taxon>
        <taxon>Actinomycetota</taxon>
        <taxon>Actinomycetes</taxon>
        <taxon>Micrococcales</taxon>
        <taxon>Micrococcaceae</taxon>
        <taxon>Citricoccus</taxon>
    </lineage>
</organism>
<keyword evidence="4" id="KW-1015">Disulfide bond</keyword>
<keyword evidence="9" id="KW-1185">Reference proteome</keyword>
<gene>
    <name evidence="8" type="ORF">ACFO0K_01835</name>
</gene>
<comment type="caution">
    <text evidence="8">The sequence shown here is derived from an EMBL/GenBank/DDBJ whole genome shotgun (WGS) entry which is preliminary data.</text>
</comment>
<evidence type="ECO:0000256" key="6">
    <source>
        <dbReference type="ARBA" id="ARBA00048132"/>
    </source>
</evidence>
<accession>A0ABV8XUS6</accession>
<evidence type="ECO:0000256" key="1">
    <source>
        <dbReference type="ARBA" id="ARBA00022630"/>
    </source>
</evidence>
<dbReference type="PRINTS" id="PR00368">
    <property type="entry name" value="FADPNR"/>
</dbReference>
<proteinExistence type="predicted"/>